<dbReference type="InterPro" id="IPR050905">
    <property type="entry name" value="Plant_NBS-LRR"/>
</dbReference>
<reference evidence="7" key="1">
    <citation type="submission" date="2024-06" db="EMBL/GenBank/DDBJ databases">
        <authorList>
            <person name="Ryan C."/>
        </authorList>
    </citation>
    <scope>NUCLEOTIDE SEQUENCE [LARGE SCALE GENOMIC DNA]</scope>
</reference>
<dbReference type="Gene3D" id="1.10.10.10">
    <property type="entry name" value="Winged helix-like DNA-binding domain superfamily/Winged helix DNA-binding domain"/>
    <property type="match status" value="1"/>
</dbReference>
<dbReference type="InterPro" id="IPR027417">
    <property type="entry name" value="P-loop_NTPase"/>
</dbReference>
<feature type="domain" description="Disease resistance protein winged helix" evidence="5">
    <location>
        <begin position="286"/>
        <end position="349"/>
    </location>
</feature>
<proteinExistence type="inferred from homology"/>
<evidence type="ECO:0000313" key="6">
    <source>
        <dbReference type="EMBL" id="CAL4954103.1"/>
    </source>
</evidence>
<dbReference type="PANTHER" id="PTHR33463:SF204">
    <property type="entry name" value="NB-ARC DOMAIN-CONTAINING PROTEIN"/>
    <property type="match status" value="1"/>
</dbReference>
<dbReference type="InterPro" id="IPR057135">
    <property type="entry name" value="At4g27190-like_LRR"/>
</dbReference>
<feature type="domain" description="Disease resistance protein At4g27190-like leucine-rich repeats" evidence="4">
    <location>
        <begin position="749"/>
        <end position="859"/>
    </location>
</feature>
<dbReference type="Pfam" id="PF23559">
    <property type="entry name" value="WHD_DRP"/>
    <property type="match status" value="1"/>
</dbReference>
<dbReference type="InterPro" id="IPR058922">
    <property type="entry name" value="WHD_DRP"/>
</dbReference>
<dbReference type="PANTHER" id="PTHR33463">
    <property type="entry name" value="NB-ARC DOMAIN-CONTAINING PROTEIN-RELATED"/>
    <property type="match status" value="1"/>
</dbReference>
<dbReference type="PRINTS" id="PR00364">
    <property type="entry name" value="DISEASERSIST"/>
</dbReference>
<dbReference type="Gene3D" id="3.80.10.10">
    <property type="entry name" value="Ribonuclease Inhibitor"/>
    <property type="match status" value="2"/>
</dbReference>
<keyword evidence="7" id="KW-1185">Reference proteome</keyword>
<dbReference type="InterPro" id="IPR002182">
    <property type="entry name" value="NB-ARC"/>
</dbReference>
<protein>
    <recommendedName>
        <fullName evidence="8">NB-ARC domain-containing protein</fullName>
    </recommendedName>
</protein>
<evidence type="ECO:0000259" key="3">
    <source>
        <dbReference type="Pfam" id="PF00931"/>
    </source>
</evidence>
<dbReference type="GO" id="GO:0006952">
    <property type="term" value="P:defense response"/>
    <property type="evidence" value="ECO:0007669"/>
    <property type="project" value="UniProtKB-KW"/>
</dbReference>
<dbReference type="InterPro" id="IPR032675">
    <property type="entry name" value="LRR_dom_sf"/>
</dbReference>
<dbReference type="Pfam" id="PF00931">
    <property type="entry name" value="NB-ARC"/>
    <property type="match status" value="1"/>
</dbReference>
<evidence type="ECO:0000259" key="5">
    <source>
        <dbReference type="Pfam" id="PF23559"/>
    </source>
</evidence>
<evidence type="ECO:0008006" key="8">
    <source>
        <dbReference type="Google" id="ProtNLM"/>
    </source>
</evidence>
<comment type="similarity">
    <text evidence="1">Belongs to the disease resistance NB-LRR family.</text>
</comment>
<organism evidence="6 7">
    <name type="scientific">Urochloa decumbens</name>
    <dbReference type="NCBI Taxonomy" id="240449"/>
    <lineage>
        <taxon>Eukaryota</taxon>
        <taxon>Viridiplantae</taxon>
        <taxon>Streptophyta</taxon>
        <taxon>Embryophyta</taxon>
        <taxon>Tracheophyta</taxon>
        <taxon>Spermatophyta</taxon>
        <taxon>Magnoliopsida</taxon>
        <taxon>Liliopsida</taxon>
        <taxon>Poales</taxon>
        <taxon>Poaceae</taxon>
        <taxon>PACMAD clade</taxon>
        <taxon>Panicoideae</taxon>
        <taxon>Panicodae</taxon>
        <taxon>Paniceae</taxon>
        <taxon>Melinidinae</taxon>
        <taxon>Urochloa</taxon>
    </lineage>
</organism>
<evidence type="ECO:0000313" key="7">
    <source>
        <dbReference type="Proteomes" id="UP001497457"/>
    </source>
</evidence>
<keyword evidence="2" id="KW-0611">Plant defense</keyword>
<evidence type="ECO:0000256" key="1">
    <source>
        <dbReference type="ARBA" id="ARBA00008894"/>
    </source>
</evidence>
<feature type="domain" description="NB-ARC" evidence="3">
    <location>
        <begin position="44"/>
        <end position="204"/>
    </location>
</feature>
<dbReference type="AlphaFoldDB" id="A0ABC8Z3C8"/>
<dbReference type="EMBL" id="OZ075128">
    <property type="protein sequence ID" value="CAL4954103.1"/>
    <property type="molecule type" value="Genomic_DNA"/>
</dbReference>
<reference evidence="6 7" key="2">
    <citation type="submission" date="2024-10" db="EMBL/GenBank/DDBJ databases">
        <authorList>
            <person name="Ryan C."/>
        </authorList>
    </citation>
    <scope>NUCLEOTIDE SEQUENCE [LARGE SCALE GENOMIC DNA]</scope>
</reference>
<dbReference type="SUPFAM" id="SSF52540">
    <property type="entry name" value="P-loop containing nucleoside triphosphate hydrolases"/>
    <property type="match status" value="1"/>
</dbReference>
<name>A0ABC8Z3C8_9POAL</name>
<dbReference type="Gene3D" id="3.40.50.300">
    <property type="entry name" value="P-loop containing nucleotide triphosphate hydrolases"/>
    <property type="match status" value="1"/>
</dbReference>
<dbReference type="Pfam" id="PF23247">
    <property type="entry name" value="LRR_RPS2"/>
    <property type="match status" value="1"/>
</dbReference>
<gene>
    <name evidence="6" type="ORF">URODEC1_LOCUS40592</name>
</gene>
<evidence type="ECO:0000259" key="4">
    <source>
        <dbReference type="Pfam" id="PF23247"/>
    </source>
</evidence>
<evidence type="ECO:0000256" key="2">
    <source>
        <dbReference type="ARBA" id="ARBA00022821"/>
    </source>
</evidence>
<dbReference type="InterPro" id="IPR036388">
    <property type="entry name" value="WH-like_DNA-bd_sf"/>
</dbReference>
<accession>A0ABC8Z3C8</accession>
<dbReference type="Proteomes" id="UP001497457">
    <property type="component" value="Chromosome 18b"/>
</dbReference>
<dbReference type="SUPFAM" id="SSF52058">
    <property type="entry name" value="L domain-like"/>
    <property type="match status" value="1"/>
</dbReference>
<sequence>MVSYTCFSNHQRLPNNSPTVRSNGYVEDYAQKNGYVEEIKSFQEMLGLLVHPDVGVVVIRGIGGCGKTWAAKGAYQEAMTSNTFNEYIWVSLSMSCSLRQCIYKIAQSLSCGVRDMSVERTKTIIKEYLTQRKFLLVLDNAYFTEESILESLGVPHPQRQNLGSKIFVTTRTSRTCCVMEPDILVIPQPLTSEESHDLLCKKIGKDINFSHGLFSKLYGIPLIIILLVGILCDAPTEEVFSELIANTHTALFTWLTVFHAMRRMVEFGYHQLPSHNAQQCLLYCLLFPEDRGIPVKELIWHWIMDGLLQEVVGFQEANHIGMEILDVLIKHGMLYLEDDDHVRMHDVIRENVSKFGKGNDYKEQHDWHFSNSSHFSNNIKLEHLAKYSRRVPLMYTEMECLHGSPRCLFLSSLLLRGNYLLKAISEEFFCHMGRLGILDLSFTLIEVLPPSISCLTRLRMLLLIGCDYLKEIQHIAPLVRLEVLDASGCGSLRSIGSGSFDSMVLLKILDLSATPITSMASIPSSIELCHLNLRGCPFLVSELPYGVSKGGAVRNLHLGDIKDLADWMGMLWLPCGLNFQLSGRFGMKVSLANRDGDAYVYASDAYFLKYLKKDSRLWFNCFQKFQIVISPLMDNNTMDTDVQVRKTDSIFQNSYFRTKHFAHSIEPIRYLELDGTSDVPSDLDGILCHAELICLKRLSRATRFSDLNISSMEAIRELWVENCDQLKSLLSADEVQTLSAVGNLHSLWISNMEKLSSFCKGVEDVTSFSCLKHLLLDCCPNLAYLFPSVLRLPNLETLHIRFCDVLERVFDSSVLGEDVLPRLQLLQLWELPELTSVCGGVLPSLKNLKVRGCSKLQKIPVGVNENSPFVTTTGEQLWWDSLLWDDESIKRWLLFRNWGPLLPHLATEG</sequence>